<protein>
    <submittedName>
        <fullName evidence="5">Efflux RND transporter periplasmic adaptor subunit</fullName>
    </submittedName>
</protein>
<dbReference type="InterPro" id="IPR058627">
    <property type="entry name" value="MdtA-like_C"/>
</dbReference>
<keyword evidence="6" id="KW-1185">Reference proteome</keyword>
<evidence type="ECO:0000259" key="3">
    <source>
        <dbReference type="Pfam" id="PF25893"/>
    </source>
</evidence>
<comment type="caution">
    <text evidence="5">The sequence shown here is derived from an EMBL/GenBank/DDBJ whole genome shotgun (WGS) entry which is preliminary data.</text>
</comment>
<dbReference type="PROSITE" id="PS51257">
    <property type="entry name" value="PROKAR_LIPOPROTEIN"/>
    <property type="match status" value="1"/>
</dbReference>
<dbReference type="PANTHER" id="PTHR30469:SF15">
    <property type="entry name" value="HLYD FAMILY OF SECRETION PROTEINS"/>
    <property type="match status" value="1"/>
</dbReference>
<dbReference type="Pfam" id="PF25967">
    <property type="entry name" value="RND-MFP_C"/>
    <property type="match status" value="1"/>
</dbReference>
<evidence type="ECO:0000259" key="4">
    <source>
        <dbReference type="Pfam" id="PF25967"/>
    </source>
</evidence>
<dbReference type="Gene3D" id="2.40.420.20">
    <property type="match status" value="1"/>
</dbReference>
<gene>
    <name evidence="5" type="ORF">LQ567_25155</name>
</gene>
<organism evidence="5 6">
    <name type="scientific">Niabella pedocola</name>
    <dbReference type="NCBI Taxonomy" id="1752077"/>
    <lineage>
        <taxon>Bacteria</taxon>
        <taxon>Pseudomonadati</taxon>
        <taxon>Bacteroidota</taxon>
        <taxon>Chitinophagia</taxon>
        <taxon>Chitinophagales</taxon>
        <taxon>Chitinophagaceae</taxon>
        <taxon>Niabella</taxon>
    </lineage>
</organism>
<dbReference type="InterPro" id="IPR006143">
    <property type="entry name" value="RND_pump_MFP"/>
</dbReference>
<dbReference type="Proteomes" id="UP001199816">
    <property type="component" value="Unassembled WGS sequence"/>
</dbReference>
<name>A0ABS8PYE8_9BACT</name>
<proteinExistence type="inferred from homology"/>
<dbReference type="PANTHER" id="PTHR30469">
    <property type="entry name" value="MULTIDRUG RESISTANCE PROTEIN MDTA"/>
    <property type="match status" value="1"/>
</dbReference>
<feature type="coiled-coil region" evidence="2">
    <location>
        <begin position="30"/>
        <end position="57"/>
    </location>
</feature>
<reference evidence="5 6" key="1">
    <citation type="submission" date="2021-11" db="EMBL/GenBank/DDBJ databases">
        <title>Genomic of Niabella pedocola.</title>
        <authorList>
            <person name="Wu T."/>
        </authorList>
    </citation>
    <scope>NUCLEOTIDE SEQUENCE [LARGE SCALE GENOMIC DNA]</scope>
    <source>
        <strain evidence="5 6">JCM 31011</strain>
    </source>
</reference>
<dbReference type="RefSeq" id="WP_231008685.1">
    <property type="nucleotide sequence ID" value="NZ_JAJNEC010000008.1"/>
</dbReference>
<dbReference type="Gene3D" id="1.10.287.470">
    <property type="entry name" value="Helix hairpin bin"/>
    <property type="match status" value="1"/>
</dbReference>
<dbReference type="InterPro" id="IPR058648">
    <property type="entry name" value="HH_CzcB-like"/>
</dbReference>
<dbReference type="NCBIfam" id="TIGR01730">
    <property type="entry name" value="RND_mfp"/>
    <property type="match status" value="1"/>
</dbReference>
<comment type="similarity">
    <text evidence="1">Belongs to the membrane fusion protein (MFP) (TC 8.A.1) family.</text>
</comment>
<dbReference type="Gene3D" id="2.40.50.100">
    <property type="match status" value="1"/>
</dbReference>
<feature type="domain" description="Multidrug resistance protein MdtA-like C-terminal permuted SH3" evidence="4">
    <location>
        <begin position="324"/>
        <end position="387"/>
    </location>
</feature>
<feature type="coiled-coil region" evidence="2">
    <location>
        <begin position="175"/>
        <end position="209"/>
    </location>
</feature>
<evidence type="ECO:0000256" key="2">
    <source>
        <dbReference type="SAM" id="Coils"/>
    </source>
</evidence>
<accession>A0ABS8PYE8</accession>
<evidence type="ECO:0000256" key="1">
    <source>
        <dbReference type="ARBA" id="ARBA00009477"/>
    </source>
</evidence>
<dbReference type="Pfam" id="PF25893">
    <property type="entry name" value="HH_CzcB"/>
    <property type="match status" value="1"/>
</dbReference>
<evidence type="ECO:0000313" key="6">
    <source>
        <dbReference type="Proteomes" id="UP001199816"/>
    </source>
</evidence>
<dbReference type="SUPFAM" id="SSF111369">
    <property type="entry name" value="HlyD-like secretion proteins"/>
    <property type="match status" value="1"/>
</dbReference>
<dbReference type="Gene3D" id="2.40.30.170">
    <property type="match status" value="1"/>
</dbReference>
<sequence length="403" mass="43512">MHSVLKTTLTITAFALVLYSCGGGKEKGKAGDLKAKIEKLKAEQKKNNDELAKLEAELGKLEPNTVKAKFVSIQPVGSNAFDHYIDLQGKIDAKNSAYVAPKGMGGVVRAIYVKQGDRVGKGQTLAKLDDAVQRQQVIAAEQQTGQIKAQLKLAQTTYERQQNLWANNIGAEIQVIQAKTNVDALTSQLRAAEAQIQQAREQLSYTNVKADISGVIDQVNVKVGEAFVGMAGAVPQISIVNTSVLRLVVNVPETYIDRIKVGSPLKITLPDAGNKEIAAKASVVSKLIDPTTRSFYVEAAVPQDPSIRANQLAKVQIQDYSSNDAITVPVNTLQSDEEGKFVLVAVKEGNNLVARKKRVVVGELYRDKLEIKSGLADGDQLITEGFQSLYDGQVVTTQAQASK</sequence>
<dbReference type="EMBL" id="JAJNEC010000008">
    <property type="protein sequence ID" value="MCD2426097.1"/>
    <property type="molecule type" value="Genomic_DNA"/>
</dbReference>
<keyword evidence="2" id="KW-0175">Coiled coil</keyword>
<feature type="domain" description="CzcB-like alpha-helical hairpin" evidence="3">
    <location>
        <begin position="147"/>
        <end position="197"/>
    </location>
</feature>
<evidence type="ECO:0000313" key="5">
    <source>
        <dbReference type="EMBL" id="MCD2426097.1"/>
    </source>
</evidence>